<accession>A0A841DP93</accession>
<dbReference type="SUPFAM" id="SSF69754">
    <property type="entry name" value="Ribosome binding protein Y (YfiA homologue)"/>
    <property type="match status" value="1"/>
</dbReference>
<keyword evidence="3" id="KW-1185">Reference proteome</keyword>
<reference evidence="2 3" key="1">
    <citation type="submission" date="2020-08" db="EMBL/GenBank/DDBJ databases">
        <title>Sequencing the genomes of 1000 actinobacteria strains.</title>
        <authorList>
            <person name="Klenk H.-P."/>
        </authorList>
    </citation>
    <scope>NUCLEOTIDE SEQUENCE [LARGE SCALE GENOMIC DNA]</scope>
    <source>
        <strain evidence="2 3">DSM 17294</strain>
    </source>
</reference>
<evidence type="ECO:0000313" key="3">
    <source>
        <dbReference type="Proteomes" id="UP000558997"/>
    </source>
</evidence>
<feature type="region of interest" description="Disordered" evidence="1">
    <location>
        <begin position="100"/>
        <end position="124"/>
    </location>
</feature>
<dbReference type="InterPro" id="IPR036567">
    <property type="entry name" value="RHF-like"/>
</dbReference>
<name>A0A841DP93_9ACTN</name>
<evidence type="ECO:0000313" key="2">
    <source>
        <dbReference type="EMBL" id="MBB5978500.1"/>
    </source>
</evidence>
<dbReference type="AlphaFoldDB" id="A0A841DP93"/>
<dbReference type="Proteomes" id="UP000558997">
    <property type="component" value="Unassembled WGS sequence"/>
</dbReference>
<gene>
    <name evidence="2" type="ORF">HDA44_001841</name>
</gene>
<comment type="caution">
    <text evidence="2">The sequence shown here is derived from an EMBL/GenBank/DDBJ whole genome shotgun (WGS) entry which is preliminary data.</text>
</comment>
<proteinExistence type="predicted"/>
<protein>
    <submittedName>
        <fullName evidence="2">Ribosome-associated translation inhibitor RaiA</fullName>
    </submittedName>
</protein>
<evidence type="ECO:0000256" key="1">
    <source>
        <dbReference type="SAM" id="MobiDB-lite"/>
    </source>
</evidence>
<dbReference type="Gene3D" id="3.30.160.100">
    <property type="entry name" value="Ribosome hibernation promotion factor-like"/>
    <property type="match status" value="1"/>
</dbReference>
<sequence length="124" mass="13027">MTNVQMTVRGEVSEQDAGYALGKIQHAVSRTPSVDRIHVVLTVAANPANEAPATVEAAAAVGGVPLHVHASAASLIEAVDEAADRLRRQFTDLRERARSGRRAKATVVVSSAADEGSGERESEE</sequence>
<dbReference type="Pfam" id="PF02482">
    <property type="entry name" value="Ribosomal_S30AE"/>
    <property type="match status" value="1"/>
</dbReference>
<dbReference type="InterPro" id="IPR003489">
    <property type="entry name" value="RHF/RaiA"/>
</dbReference>
<dbReference type="EMBL" id="JACHNF010000001">
    <property type="protein sequence ID" value="MBB5978500.1"/>
    <property type="molecule type" value="Genomic_DNA"/>
</dbReference>
<organism evidence="2 3">
    <name type="scientific">Kribbella solani</name>
    <dbReference type="NCBI Taxonomy" id="236067"/>
    <lineage>
        <taxon>Bacteria</taxon>
        <taxon>Bacillati</taxon>
        <taxon>Actinomycetota</taxon>
        <taxon>Actinomycetes</taxon>
        <taxon>Propionibacteriales</taxon>
        <taxon>Kribbellaceae</taxon>
        <taxon>Kribbella</taxon>
    </lineage>
</organism>
<dbReference type="RefSeq" id="WP_184832917.1">
    <property type="nucleotide sequence ID" value="NZ_BAAAVN010000004.1"/>
</dbReference>